<dbReference type="PANTHER" id="PTHR46623:SF6">
    <property type="entry name" value="ALPHA_BETA-HYDROLASES SUPERFAMILY PROTEIN"/>
    <property type="match status" value="1"/>
</dbReference>
<dbReference type="InterPro" id="IPR002925">
    <property type="entry name" value="Dienelactn_hydro"/>
</dbReference>
<keyword evidence="3" id="KW-1185">Reference proteome</keyword>
<dbReference type="PATRIC" id="fig|762836.4.peg.3228"/>
<dbReference type="PROSITE" id="PS51318">
    <property type="entry name" value="TAT"/>
    <property type="match status" value="1"/>
</dbReference>
<gene>
    <name evidence="2" type="primary">clcD_2</name>
    <name evidence="2" type="ORF">DUPY_31360</name>
</gene>
<sequence length="294" mass="31434">MDDLQRDAESLLTKTPLSDGLDRRDFIKVALGTGFAVAAMPVVAQNVIKTDTAGLTAGTIMLDVAGQAVPVYRAQPEGKTNLPVVLVISEIFGVHEHIADVARRFAKLGYLALAPDLFVRQGDPQKAASIADLQRDIISRTPDAQVMTDLDALVAWAKANNGNPDKIAITGFCWGGRVTWLYAAHNPAIKAGVAWYGRLVGTTSANTPRHPVDIAPSLTVPVLGLYGLKDTGIPQESIEAMKAALAKGPNKSTFVVYPNSGHAFNADYRPSYVEADAKDGWGRTLAWFKQNGVA</sequence>
<dbReference type="Pfam" id="PF01738">
    <property type="entry name" value="DLH"/>
    <property type="match status" value="1"/>
</dbReference>
<proteinExistence type="predicted"/>
<dbReference type="InterPro" id="IPR051049">
    <property type="entry name" value="Dienelactone_hydrolase-like"/>
</dbReference>
<dbReference type="Gene3D" id="3.40.50.1820">
    <property type="entry name" value="alpha/beta hydrolase"/>
    <property type="match status" value="1"/>
</dbReference>
<evidence type="ECO:0000313" key="2">
    <source>
        <dbReference type="EMBL" id="OEZ98457.1"/>
    </source>
</evidence>
<reference evidence="3" key="1">
    <citation type="journal article" date="2016" name="Front. Microbiol.">
        <title>Molecular Keys to the Janthinobacterium and Duganella spp. Interaction with the Plant Pathogen Fusarium graminearum.</title>
        <authorList>
            <person name="Haack F.S."/>
            <person name="Poehlein A."/>
            <person name="Kroger C."/>
            <person name="Voigt C.A."/>
            <person name="Piepenbring M."/>
            <person name="Bode H.B."/>
            <person name="Daniel R."/>
            <person name="Schafer W."/>
            <person name="Streit W.R."/>
        </authorList>
    </citation>
    <scope>NUCLEOTIDE SEQUENCE [LARGE SCALE GENOMIC DNA]</scope>
    <source>
        <strain evidence="3">T54</strain>
    </source>
</reference>
<dbReference type="Proteomes" id="UP000175989">
    <property type="component" value="Unassembled WGS sequence"/>
</dbReference>
<evidence type="ECO:0000259" key="1">
    <source>
        <dbReference type="Pfam" id="PF01738"/>
    </source>
</evidence>
<dbReference type="OrthoDB" id="9787933at2"/>
<dbReference type="EC" id="3.1.1.45" evidence="2"/>
<accession>A0A1E7WIG7</accession>
<feature type="domain" description="Dienelactone hydrolase" evidence="1">
    <location>
        <begin position="71"/>
        <end position="290"/>
    </location>
</feature>
<dbReference type="SUPFAM" id="SSF53474">
    <property type="entry name" value="alpha/beta-Hydrolases"/>
    <property type="match status" value="1"/>
</dbReference>
<dbReference type="InterPro" id="IPR029058">
    <property type="entry name" value="AB_hydrolase_fold"/>
</dbReference>
<keyword evidence="2" id="KW-0378">Hydrolase</keyword>
<evidence type="ECO:0000313" key="3">
    <source>
        <dbReference type="Proteomes" id="UP000175989"/>
    </source>
</evidence>
<name>A0A1E7WIG7_9BURK</name>
<dbReference type="AlphaFoldDB" id="A0A1E7WIG7"/>
<organism evidence="2 3">
    <name type="scientific">Duganella phyllosphaerae</name>
    <dbReference type="NCBI Taxonomy" id="762836"/>
    <lineage>
        <taxon>Bacteria</taxon>
        <taxon>Pseudomonadati</taxon>
        <taxon>Pseudomonadota</taxon>
        <taxon>Betaproteobacteria</taxon>
        <taxon>Burkholderiales</taxon>
        <taxon>Oxalobacteraceae</taxon>
        <taxon>Telluria group</taxon>
        <taxon>Duganella</taxon>
    </lineage>
</organism>
<dbReference type="GO" id="GO:0008806">
    <property type="term" value="F:carboxymethylenebutenolidase activity"/>
    <property type="evidence" value="ECO:0007669"/>
    <property type="project" value="UniProtKB-EC"/>
</dbReference>
<comment type="caution">
    <text evidence="2">The sequence shown here is derived from an EMBL/GenBank/DDBJ whole genome shotgun (WGS) entry which is preliminary data.</text>
</comment>
<dbReference type="InterPro" id="IPR006311">
    <property type="entry name" value="TAT_signal"/>
</dbReference>
<dbReference type="RefSeq" id="WP_070249332.1">
    <property type="nucleotide sequence ID" value="NZ_LROM01000091.1"/>
</dbReference>
<protein>
    <submittedName>
        <fullName evidence="2">Carboxymethylenebutenolidase</fullName>
        <ecNumber evidence="2">3.1.1.45</ecNumber>
    </submittedName>
</protein>
<dbReference type="PANTHER" id="PTHR46623">
    <property type="entry name" value="CARBOXYMETHYLENEBUTENOLIDASE-RELATED"/>
    <property type="match status" value="1"/>
</dbReference>
<dbReference type="EMBL" id="LROM01000091">
    <property type="protein sequence ID" value="OEZ98457.1"/>
    <property type="molecule type" value="Genomic_DNA"/>
</dbReference>